<sequence>MKIDGVMYATSGKANHLRTPETMADLMQAIIKARNAQGKANEGAEAVTLKKALEDFKNVFEVIGIS</sequence>
<organism evidence="1">
    <name type="scientific">Metalysinibacillus saudimassiliensis</name>
    <dbReference type="NCBI Taxonomy" id="1461583"/>
    <lineage>
        <taxon>Bacteria</taxon>
        <taxon>Bacillati</taxon>
        <taxon>Bacillota</taxon>
        <taxon>Bacilli</taxon>
        <taxon>Bacillales</taxon>
        <taxon>Caryophanaceae</taxon>
        <taxon>Metalysinibacillus</taxon>
    </lineage>
</organism>
<dbReference type="HOGENOM" id="CLU_2825989_0_0_9"/>
<proteinExistence type="predicted"/>
<dbReference type="PATRIC" id="fig|1461583.4.peg.1041"/>
<evidence type="ECO:0000313" key="1">
    <source>
        <dbReference type="EMBL" id="CEA01945.1"/>
    </source>
</evidence>
<dbReference type="AlphaFoldDB" id="A0A078M6Q3"/>
<reference evidence="1" key="1">
    <citation type="submission" date="2014-07" db="EMBL/GenBank/DDBJ databases">
        <authorList>
            <person name="Urmite Genomes Urmite Genomes"/>
        </authorList>
    </citation>
    <scope>NUCLEOTIDE SEQUENCE</scope>
    <source>
        <strain evidence="1">13S34_air</strain>
    </source>
</reference>
<name>A0A078M6Q3_9BACL</name>
<gene>
    <name evidence="1" type="ORF">BN1050_01080</name>
</gene>
<accession>A0A078M6Q3</accession>
<protein>
    <submittedName>
        <fullName evidence="1">Uncharacterized protein</fullName>
    </submittedName>
</protein>
<dbReference type="EMBL" id="LN483074">
    <property type="protein sequence ID" value="CEA01945.1"/>
    <property type="molecule type" value="Genomic_DNA"/>
</dbReference>